<evidence type="ECO:0008006" key="4">
    <source>
        <dbReference type="Google" id="ProtNLM"/>
    </source>
</evidence>
<dbReference type="Proteomes" id="UP001500618">
    <property type="component" value="Unassembled WGS sequence"/>
</dbReference>
<comment type="caution">
    <text evidence="2">The sequence shown here is derived from an EMBL/GenBank/DDBJ whole genome shotgun (WGS) entry which is preliminary data.</text>
</comment>
<evidence type="ECO:0000313" key="2">
    <source>
        <dbReference type="EMBL" id="GAA1662367.1"/>
    </source>
</evidence>
<dbReference type="InterPro" id="IPR036249">
    <property type="entry name" value="Thioredoxin-like_sf"/>
</dbReference>
<accession>A0ABN2G025</accession>
<keyword evidence="3" id="KW-1185">Reference proteome</keyword>
<dbReference type="EMBL" id="BAAANY010000003">
    <property type="protein sequence ID" value="GAA1662367.1"/>
    <property type="molecule type" value="Genomic_DNA"/>
</dbReference>
<organism evidence="2 3">
    <name type="scientific">Fodinicola feengrottensis</name>
    <dbReference type="NCBI Taxonomy" id="435914"/>
    <lineage>
        <taxon>Bacteria</taxon>
        <taxon>Bacillati</taxon>
        <taxon>Actinomycetota</taxon>
        <taxon>Actinomycetes</taxon>
        <taxon>Mycobacteriales</taxon>
        <taxon>Fodinicola</taxon>
    </lineage>
</organism>
<gene>
    <name evidence="2" type="ORF">GCM10009765_09770</name>
</gene>
<feature type="transmembrane region" description="Helical" evidence="1">
    <location>
        <begin position="6"/>
        <end position="26"/>
    </location>
</feature>
<proteinExistence type="predicted"/>
<keyword evidence="1" id="KW-1133">Transmembrane helix</keyword>
<evidence type="ECO:0000256" key="1">
    <source>
        <dbReference type="SAM" id="Phobius"/>
    </source>
</evidence>
<evidence type="ECO:0000313" key="3">
    <source>
        <dbReference type="Proteomes" id="UP001500618"/>
    </source>
</evidence>
<reference evidence="2 3" key="1">
    <citation type="journal article" date="2019" name="Int. J. Syst. Evol. Microbiol.">
        <title>The Global Catalogue of Microorganisms (GCM) 10K type strain sequencing project: providing services to taxonomists for standard genome sequencing and annotation.</title>
        <authorList>
            <consortium name="The Broad Institute Genomics Platform"/>
            <consortium name="The Broad Institute Genome Sequencing Center for Infectious Disease"/>
            <person name="Wu L."/>
            <person name="Ma J."/>
        </authorList>
    </citation>
    <scope>NUCLEOTIDE SEQUENCE [LARGE SCALE GENOMIC DNA]</scope>
    <source>
        <strain evidence="2 3">JCM 14718</strain>
    </source>
</reference>
<dbReference type="Gene3D" id="3.40.30.10">
    <property type="entry name" value="Glutaredoxin"/>
    <property type="match status" value="1"/>
</dbReference>
<dbReference type="RefSeq" id="WP_163573171.1">
    <property type="nucleotide sequence ID" value="NZ_BAAANY010000003.1"/>
</dbReference>
<keyword evidence="1" id="KW-0812">Transmembrane</keyword>
<protein>
    <recommendedName>
        <fullName evidence="4">Thioredoxin domain-containing protein</fullName>
    </recommendedName>
</protein>
<sequence>MPVLIAAVVLLGVLCLVGLLLIFAILRRLREQGAELENLRKVLGMGITDYDVTELVGRKIPEIGGRTPALVGFFSVGCDSCHEQAPKFAEQASGQHCVAIVTGTGAERDPLLRQLGDAAVLTGPDGAEVARGLGIRAYPTFLRVDTDGVIVRAQTEAAGLSERISA</sequence>
<keyword evidence="1" id="KW-0472">Membrane</keyword>
<name>A0ABN2G025_9ACTN</name>
<dbReference type="SUPFAM" id="SSF52833">
    <property type="entry name" value="Thioredoxin-like"/>
    <property type="match status" value="1"/>
</dbReference>